<dbReference type="OrthoDB" id="9796676at2"/>
<keyword evidence="2 5" id="KW-0812">Transmembrane</keyword>
<dbReference type="RefSeq" id="WP_072918755.1">
    <property type="nucleotide sequence ID" value="NZ_FQYQ01000023.1"/>
</dbReference>
<organism evidence="7 8">
    <name type="scientific">Pseudobutyrivibrio xylanivorans DSM 14809</name>
    <dbReference type="NCBI Taxonomy" id="1123012"/>
    <lineage>
        <taxon>Bacteria</taxon>
        <taxon>Bacillati</taxon>
        <taxon>Bacillota</taxon>
        <taxon>Clostridia</taxon>
        <taxon>Lachnospirales</taxon>
        <taxon>Lachnospiraceae</taxon>
        <taxon>Pseudobutyrivibrio</taxon>
    </lineage>
</organism>
<feature type="transmembrane region" description="Helical" evidence="5">
    <location>
        <begin position="249"/>
        <end position="271"/>
    </location>
</feature>
<keyword evidence="3 5" id="KW-1133">Transmembrane helix</keyword>
<feature type="transmembrane region" description="Helical" evidence="5">
    <location>
        <begin position="38"/>
        <end position="57"/>
    </location>
</feature>
<dbReference type="PANTHER" id="PTHR37422">
    <property type="entry name" value="TEICHURONIC ACID BIOSYNTHESIS PROTEIN TUAE"/>
    <property type="match status" value="1"/>
</dbReference>
<dbReference type="InterPro" id="IPR007016">
    <property type="entry name" value="O-antigen_ligase-rel_domated"/>
</dbReference>
<feature type="transmembrane region" description="Helical" evidence="5">
    <location>
        <begin position="315"/>
        <end position="339"/>
    </location>
</feature>
<feature type="transmembrane region" description="Helical" evidence="5">
    <location>
        <begin position="69"/>
        <end position="87"/>
    </location>
</feature>
<evidence type="ECO:0000259" key="6">
    <source>
        <dbReference type="Pfam" id="PF04932"/>
    </source>
</evidence>
<feature type="transmembrane region" description="Helical" evidence="5">
    <location>
        <begin position="168"/>
        <end position="189"/>
    </location>
</feature>
<feature type="transmembrane region" description="Helical" evidence="5">
    <location>
        <begin position="226"/>
        <end position="242"/>
    </location>
</feature>
<proteinExistence type="predicted"/>
<evidence type="ECO:0000313" key="8">
    <source>
        <dbReference type="Proteomes" id="UP000184185"/>
    </source>
</evidence>
<keyword evidence="8" id="KW-1185">Reference proteome</keyword>
<gene>
    <name evidence="7" type="ORF">SAMN02745725_02588</name>
</gene>
<feature type="transmembrane region" description="Helical" evidence="5">
    <location>
        <begin position="126"/>
        <end position="148"/>
    </location>
</feature>
<dbReference type="GO" id="GO:0016020">
    <property type="term" value="C:membrane"/>
    <property type="evidence" value="ECO:0007669"/>
    <property type="project" value="UniProtKB-SubCell"/>
</dbReference>
<evidence type="ECO:0000313" key="7">
    <source>
        <dbReference type="EMBL" id="SHJ45496.1"/>
    </source>
</evidence>
<dbReference type="Pfam" id="PF04932">
    <property type="entry name" value="Wzy_C"/>
    <property type="match status" value="1"/>
</dbReference>
<sequence>MENRIKNYIGKIYIIGMFILYPLIMHDMYFDISNTKLITFYVLSALLILSVFIYAFVLRYKYLEKPKELILLGALSISMLITFMLNGHTSEILTSEAEYGTGLIFLFILILTSLSVLLIETGESAFFYSTAITLGVIAVSLFSTLQFIGLDPLGLLGAVAEDERSLFLGTIGNIGNLGCYAVMVFPLCFYSLAMTSEKYSALTKVLGGCGIFFCSILALISNTDGTILSFAVVVILLGIITLRRNDLAFYFHISLLLIGVAFTLVGLTQLIQDSRPLDIHERLLINPILLCVLICYSAIPLILHIKHRDTIINKISRIICIIALIALCILPIIIFTYTITNQRPDTLIGRVLYFDNHWGTDRGYLWKSAVRIFADSPISQKLFGLGSSGFADAYIDKFYNTSLELGIYSNYDAHNFFLHFLCEYGLVGLGLTMAFLIMRIKRNLINDNLFAKLKAISLIGAMVASMFLAFQNVTLGWLTVLL</sequence>
<dbReference type="InterPro" id="IPR051533">
    <property type="entry name" value="WaaL-like"/>
</dbReference>
<dbReference type="Proteomes" id="UP000184185">
    <property type="component" value="Unassembled WGS sequence"/>
</dbReference>
<evidence type="ECO:0000256" key="2">
    <source>
        <dbReference type="ARBA" id="ARBA00022692"/>
    </source>
</evidence>
<feature type="domain" description="O-antigen ligase-related" evidence="6">
    <location>
        <begin position="302"/>
        <end position="431"/>
    </location>
</feature>
<dbReference type="PANTHER" id="PTHR37422:SF13">
    <property type="entry name" value="LIPOPOLYSACCHARIDE BIOSYNTHESIS PROTEIN PA4999-RELATED"/>
    <property type="match status" value="1"/>
</dbReference>
<dbReference type="EMBL" id="FQYQ01000023">
    <property type="protein sequence ID" value="SHJ45496.1"/>
    <property type="molecule type" value="Genomic_DNA"/>
</dbReference>
<feature type="transmembrane region" description="Helical" evidence="5">
    <location>
        <begin position="99"/>
        <end position="119"/>
    </location>
</feature>
<comment type="subcellular location">
    <subcellularLocation>
        <location evidence="1">Membrane</location>
        <topology evidence="1">Multi-pass membrane protein</topology>
    </subcellularLocation>
</comment>
<feature type="transmembrane region" description="Helical" evidence="5">
    <location>
        <begin position="201"/>
        <end position="220"/>
    </location>
</feature>
<feature type="transmembrane region" description="Helical" evidence="5">
    <location>
        <begin position="283"/>
        <end position="303"/>
    </location>
</feature>
<feature type="transmembrane region" description="Helical" evidence="5">
    <location>
        <begin position="458"/>
        <end position="480"/>
    </location>
</feature>
<dbReference type="AlphaFoldDB" id="A0A1M6JFK3"/>
<evidence type="ECO:0000256" key="4">
    <source>
        <dbReference type="ARBA" id="ARBA00023136"/>
    </source>
</evidence>
<evidence type="ECO:0000256" key="1">
    <source>
        <dbReference type="ARBA" id="ARBA00004141"/>
    </source>
</evidence>
<feature type="transmembrane region" description="Helical" evidence="5">
    <location>
        <begin position="12"/>
        <end position="32"/>
    </location>
</feature>
<accession>A0A1M6JFK3</accession>
<evidence type="ECO:0000256" key="3">
    <source>
        <dbReference type="ARBA" id="ARBA00022989"/>
    </source>
</evidence>
<reference evidence="7 8" key="1">
    <citation type="submission" date="2016-11" db="EMBL/GenBank/DDBJ databases">
        <authorList>
            <person name="Jaros S."/>
            <person name="Januszkiewicz K."/>
            <person name="Wedrychowicz H."/>
        </authorList>
    </citation>
    <scope>NUCLEOTIDE SEQUENCE [LARGE SCALE GENOMIC DNA]</scope>
    <source>
        <strain evidence="7 8">DSM 14809</strain>
    </source>
</reference>
<keyword evidence="4 5" id="KW-0472">Membrane</keyword>
<keyword evidence="7" id="KW-0436">Ligase</keyword>
<feature type="transmembrane region" description="Helical" evidence="5">
    <location>
        <begin position="416"/>
        <end position="437"/>
    </location>
</feature>
<protein>
    <submittedName>
        <fullName evidence="7">O-Antigen ligase</fullName>
    </submittedName>
</protein>
<name>A0A1M6JFK3_PSEXY</name>
<dbReference type="GO" id="GO:0016874">
    <property type="term" value="F:ligase activity"/>
    <property type="evidence" value="ECO:0007669"/>
    <property type="project" value="UniProtKB-KW"/>
</dbReference>
<evidence type="ECO:0000256" key="5">
    <source>
        <dbReference type="SAM" id="Phobius"/>
    </source>
</evidence>